<gene>
    <name evidence="2" type="ORF">POM88_046537</name>
</gene>
<protein>
    <recommendedName>
        <fullName evidence="1">Reverse transcriptase zinc-binding domain-containing protein</fullName>
    </recommendedName>
</protein>
<evidence type="ECO:0000313" key="3">
    <source>
        <dbReference type="Proteomes" id="UP001237642"/>
    </source>
</evidence>
<dbReference type="InterPro" id="IPR026960">
    <property type="entry name" value="RVT-Znf"/>
</dbReference>
<feature type="domain" description="Reverse transcriptase zinc-binding" evidence="1">
    <location>
        <begin position="64"/>
        <end position="141"/>
    </location>
</feature>
<reference evidence="2" key="2">
    <citation type="submission" date="2023-05" db="EMBL/GenBank/DDBJ databases">
        <authorList>
            <person name="Schelkunov M.I."/>
        </authorList>
    </citation>
    <scope>NUCLEOTIDE SEQUENCE</scope>
    <source>
        <strain evidence="2">Hsosn_3</strain>
        <tissue evidence="2">Leaf</tissue>
    </source>
</reference>
<evidence type="ECO:0000313" key="2">
    <source>
        <dbReference type="EMBL" id="KAK1362063.1"/>
    </source>
</evidence>
<sequence length="249" mass="29928">MLWRDPNTHSMDLWSRKLRAWEIEEVCILNDIVESITLSPGEDRLLWSRSGKPYTCKDGRLSFLNDREVSDQRWSFIWSIKVPPKVLIFFWKFGNGKLPTKYLLQKRIQNLSVNLWCPFCQSSWETHVHLLWNCPRIRIMWAHIFDWWGLTSSFYKMRIENIWEWHKLFSNSILQECWKTALSASLWSFWLCRNQLVFENISIRDSDLLFLIKLRALKWCEAFNICKNRESRSVDGESGWPDTVEDSLQ</sequence>
<reference evidence="2" key="1">
    <citation type="submission" date="2023-02" db="EMBL/GenBank/DDBJ databases">
        <title>Genome of toxic invasive species Heracleum sosnowskyi carries increased number of genes despite the absence of recent whole-genome duplications.</title>
        <authorList>
            <person name="Schelkunov M."/>
            <person name="Shtratnikova V."/>
            <person name="Makarenko M."/>
            <person name="Klepikova A."/>
            <person name="Omelchenko D."/>
            <person name="Novikova G."/>
            <person name="Obukhova E."/>
            <person name="Bogdanov V."/>
            <person name="Penin A."/>
            <person name="Logacheva M."/>
        </authorList>
    </citation>
    <scope>NUCLEOTIDE SEQUENCE</scope>
    <source>
        <strain evidence="2">Hsosn_3</strain>
        <tissue evidence="2">Leaf</tissue>
    </source>
</reference>
<dbReference type="Proteomes" id="UP001237642">
    <property type="component" value="Unassembled WGS sequence"/>
</dbReference>
<dbReference type="EMBL" id="JAUIZM010000010">
    <property type="protein sequence ID" value="KAK1362063.1"/>
    <property type="molecule type" value="Genomic_DNA"/>
</dbReference>
<dbReference type="Pfam" id="PF13966">
    <property type="entry name" value="zf-RVT"/>
    <property type="match status" value="1"/>
</dbReference>
<accession>A0AAD8H8N1</accession>
<dbReference type="AlphaFoldDB" id="A0AAD8H8N1"/>
<proteinExistence type="predicted"/>
<keyword evidence="3" id="KW-1185">Reference proteome</keyword>
<comment type="caution">
    <text evidence="2">The sequence shown here is derived from an EMBL/GenBank/DDBJ whole genome shotgun (WGS) entry which is preliminary data.</text>
</comment>
<name>A0AAD8H8N1_9APIA</name>
<organism evidence="2 3">
    <name type="scientific">Heracleum sosnowskyi</name>
    <dbReference type="NCBI Taxonomy" id="360622"/>
    <lineage>
        <taxon>Eukaryota</taxon>
        <taxon>Viridiplantae</taxon>
        <taxon>Streptophyta</taxon>
        <taxon>Embryophyta</taxon>
        <taxon>Tracheophyta</taxon>
        <taxon>Spermatophyta</taxon>
        <taxon>Magnoliopsida</taxon>
        <taxon>eudicotyledons</taxon>
        <taxon>Gunneridae</taxon>
        <taxon>Pentapetalae</taxon>
        <taxon>asterids</taxon>
        <taxon>campanulids</taxon>
        <taxon>Apiales</taxon>
        <taxon>Apiaceae</taxon>
        <taxon>Apioideae</taxon>
        <taxon>apioid superclade</taxon>
        <taxon>Tordylieae</taxon>
        <taxon>Tordyliinae</taxon>
        <taxon>Heracleum</taxon>
    </lineage>
</organism>
<evidence type="ECO:0000259" key="1">
    <source>
        <dbReference type="Pfam" id="PF13966"/>
    </source>
</evidence>